<evidence type="ECO:0000313" key="5">
    <source>
        <dbReference type="Proteomes" id="UP000525923"/>
    </source>
</evidence>
<evidence type="ECO:0000313" key="4">
    <source>
        <dbReference type="EMBL" id="MBB5178590.1"/>
    </source>
</evidence>
<dbReference type="InterPro" id="IPR012156">
    <property type="entry name" value="Cold_shock_CspA"/>
</dbReference>
<dbReference type="OrthoDB" id="9805039at2"/>
<keyword evidence="2" id="KW-0963">Cytoplasm</keyword>
<dbReference type="CDD" id="cd04458">
    <property type="entry name" value="CSP_CDS"/>
    <property type="match status" value="1"/>
</dbReference>
<dbReference type="Pfam" id="PF00313">
    <property type="entry name" value="CSD"/>
    <property type="match status" value="1"/>
</dbReference>
<dbReference type="SUPFAM" id="SSF50249">
    <property type="entry name" value="Nucleic acid-binding proteins"/>
    <property type="match status" value="1"/>
</dbReference>
<dbReference type="GO" id="GO:0005737">
    <property type="term" value="C:cytoplasm"/>
    <property type="evidence" value="ECO:0007669"/>
    <property type="project" value="UniProtKB-SubCell"/>
</dbReference>
<dbReference type="InterPro" id="IPR002059">
    <property type="entry name" value="CSP_DNA-bd"/>
</dbReference>
<dbReference type="SMART" id="SM00357">
    <property type="entry name" value="CSP"/>
    <property type="match status" value="1"/>
</dbReference>
<dbReference type="AlphaFoldDB" id="A0A7W8CNC5"/>
<dbReference type="EMBL" id="JACHHE010000001">
    <property type="protein sequence ID" value="MBB5178590.1"/>
    <property type="molecule type" value="Genomic_DNA"/>
</dbReference>
<dbReference type="InterPro" id="IPR012340">
    <property type="entry name" value="NA-bd_OB-fold"/>
</dbReference>
<keyword evidence="5" id="KW-1185">Reference proteome</keyword>
<dbReference type="RefSeq" id="WP_135501377.1">
    <property type="nucleotide sequence ID" value="NZ_JACHHE010000001.1"/>
</dbReference>
<organism evidence="4 5">
    <name type="scientific">Planococcus koreensis</name>
    <dbReference type="NCBI Taxonomy" id="112331"/>
    <lineage>
        <taxon>Bacteria</taxon>
        <taxon>Bacillati</taxon>
        <taxon>Bacillota</taxon>
        <taxon>Bacilli</taxon>
        <taxon>Bacillales</taxon>
        <taxon>Caryophanaceae</taxon>
        <taxon>Planococcus</taxon>
    </lineage>
</organism>
<dbReference type="Gene3D" id="2.40.50.140">
    <property type="entry name" value="Nucleic acid-binding proteins"/>
    <property type="match status" value="1"/>
</dbReference>
<reference evidence="4 5" key="1">
    <citation type="submission" date="2020-08" db="EMBL/GenBank/DDBJ databases">
        <title>Genomic Encyclopedia of Type Strains, Phase IV (KMG-IV): sequencing the most valuable type-strain genomes for metagenomic binning, comparative biology and taxonomic classification.</title>
        <authorList>
            <person name="Goeker M."/>
        </authorList>
    </citation>
    <scope>NUCLEOTIDE SEQUENCE [LARGE SCALE GENOMIC DNA]</scope>
    <source>
        <strain evidence="4 5">DSM 15895</strain>
    </source>
</reference>
<sequence>MKGTVVSFDKEKGFGFIKGDNGEMFYTHSEHSNIGDFSVLNEGQQVDFIPVEGNPEKERIATNVTLKF</sequence>
<evidence type="ECO:0000256" key="2">
    <source>
        <dbReference type="ARBA" id="ARBA00022490"/>
    </source>
</evidence>
<dbReference type="InterPro" id="IPR011129">
    <property type="entry name" value="CSD"/>
</dbReference>
<gene>
    <name evidence="4" type="ORF">HNQ44_000012</name>
</gene>
<comment type="subcellular location">
    <subcellularLocation>
        <location evidence="1">Cytoplasm</location>
    </subcellularLocation>
</comment>
<accession>A0A7W8CNC5</accession>
<evidence type="ECO:0000256" key="1">
    <source>
        <dbReference type="ARBA" id="ARBA00004496"/>
    </source>
</evidence>
<comment type="caution">
    <text evidence="4">The sequence shown here is derived from an EMBL/GenBank/DDBJ whole genome shotgun (WGS) entry which is preliminary data.</text>
</comment>
<dbReference type="PIRSF" id="PIRSF002599">
    <property type="entry name" value="Cold_shock_A"/>
    <property type="match status" value="1"/>
</dbReference>
<evidence type="ECO:0000259" key="3">
    <source>
        <dbReference type="PROSITE" id="PS51857"/>
    </source>
</evidence>
<feature type="domain" description="CSD" evidence="3">
    <location>
        <begin position="1"/>
        <end position="66"/>
    </location>
</feature>
<dbReference type="GO" id="GO:0003676">
    <property type="term" value="F:nucleic acid binding"/>
    <property type="evidence" value="ECO:0007669"/>
    <property type="project" value="InterPro"/>
</dbReference>
<proteinExistence type="predicted"/>
<dbReference type="PROSITE" id="PS51857">
    <property type="entry name" value="CSD_2"/>
    <property type="match status" value="1"/>
</dbReference>
<dbReference type="Proteomes" id="UP000525923">
    <property type="component" value="Unassembled WGS sequence"/>
</dbReference>
<name>A0A7W8CNC5_9BACL</name>
<protein>
    <submittedName>
        <fullName evidence="4">CspA family cold shock protein</fullName>
    </submittedName>
</protein>